<evidence type="ECO:0000313" key="2">
    <source>
        <dbReference type="EMBL" id="MQL82976.1"/>
    </source>
</evidence>
<dbReference type="Gene3D" id="3.30.420.10">
    <property type="entry name" value="Ribonuclease H-like superfamily/Ribonuclease H"/>
    <property type="match status" value="1"/>
</dbReference>
<dbReference type="GO" id="GO:0003676">
    <property type="term" value="F:nucleic acid binding"/>
    <property type="evidence" value="ECO:0007669"/>
    <property type="project" value="InterPro"/>
</dbReference>
<name>A0A843ULB4_COLES</name>
<accession>A0A843ULB4</accession>
<dbReference type="InterPro" id="IPR002156">
    <property type="entry name" value="RNaseH_domain"/>
</dbReference>
<dbReference type="InterPro" id="IPR036397">
    <property type="entry name" value="RNaseH_sf"/>
</dbReference>
<protein>
    <recommendedName>
        <fullName evidence="1">RNase H type-1 domain-containing protein</fullName>
    </recommendedName>
</protein>
<evidence type="ECO:0000313" key="3">
    <source>
        <dbReference type="Proteomes" id="UP000652761"/>
    </source>
</evidence>
<feature type="domain" description="RNase H type-1" evidence="1">
    <location>
        <begin position="22"/>
        <end position="63"/>
    </location>
</feature>
<dbReference type="SUPFAM" id="SSF53098">
    <property type="entry name" value="Ribonuclease H-like"/>
    <property type="match status" value="1"/>
</dbReference>
<evidence type="ECO:0000259" key="1">
    <source>
        <dbReference type="Pfam" id="PF13456"/>
    </source>
</evidence>
<dbReference type="InterPro" id="IPR012337">
    <property type="entry name" value="RNaseH-like_sf"/>
</dbReference>
<dbReference type="Proteomes" id="UP000652761">
    <property type="component" value="Unassembled WGS sequence"/>
</dbReference>
<dbReference type="EMBL" id="NMUH01000665">
    <property type="protein sequence ID" value="MQL82976.1"/>
    <property type="molecule type" value="Genomic_DNA"/>
</dbReference>
<comment type="caution">
    <text evidence="2">The sequence shown here is derived from an EMBL/GenBank/DDBJ whole genome shotgun (WGS) entry which is preliminary data.</text>
</comment>
<reference evidence="2" key="1">
    <citation type="submission" date="2017-07" db="EMBL/GenBank/DDBJ databases">
        <title>Taro Niue Genome Assembly and Annotation.</title>
        <authorList>
            <person name="Atibalentja N."/>
            <person name="Keating K."/>
            <person name="Fields C.J."/>
        </authorList>
    </citation>
    <scope>NUCLEOTIDE SEQUENCE</scope>
    <source>
        <strain evidence="2">Niue_2</strain>
        <tissue evidence="2">Leaf</tissue>
    </source>
</reference>
<sequence>MGKKTKKKLSIAAFAHYYGIGNSLQAETRALCDGLRFAKSLGVRLSHIQSDSLSLVNLLNQDRCISWPSLKW</sequence>
<keyword evidence="3" id="KW-1185">Reference proteome</keyword>
<proteinExistence type="predicted"/>
<dbReference type="AlphaFoldDB" id="A0A843ULB4"/>
<organism evidence="2 3">
    <name type="scientific">Colocasia esculenta</name>
    <name type="common">Wild taro</name>
    <name type="synonym">Arum esculentum</name>
    <dbReference type="NCBI Taxonomy" id="4460"/>
    <lineage>
        <taxon>Eukaryota</taxon>
        <taxon>Viridiplantae</taxon>
        <taxon>Streptophyta</taxon>
        <taxon>Embryophyta</taxon>
        <taxon>Tracheophyta</taxon>
        <taxon>Spermatophyta</taxon>
        <taxon>Magnoliopsida</taxon>
        <taxon>Liliopsida</taxon>
        <taxon>Araceae</taxon>
        <taxon>Aroideae</taxon>
        <taxon>Colocasieae</taxon>
        <taxon>Colocasia</taxon>
    </lineage>
</organism>
<gene>
    <name evidence="2" type="ORF">Taro_015456</name>
</gene>
<dbReference type="OrthoDB" id="597234at2759"/>
<dbReference type="GO" id="GO:0004523">
    <property type="term" value="F:RNA-DNA hybrid ribonuclease activity"/>
    <property type="evidence" value="ECO:0007669"/>
    <property type="project" value="InterPro"/>
</dbReference>
<dbReference type="Pfam" id="PF13456">
    <property type="entry name" value="RVT_3"/>
    <property type="match status" value="1"/>
</dbReference>